<sequence length="578" mass="60049">MSAAQLLALLLGLAVLVAAVRLLRWQARAPAEERAPTWRLAVLLAAQPLCALLLYLTLMPPAVVTPAGTLVVATRNAERLPAGTHVVALPEADVGAAVERVPDLATALRRYPDVDHVRVVGEGLPPRDGQAARGLRLSFDPAPLTRGIVRLDPPSSAAPGAAFAVTGRVAGLTGTVELLDPAGRLADSAPVAEAGDFTVRGTARGAGVALFKLRLRDASRRPIEEANVPLVVVEAAQPRLLLIAGAPGPEPKFLRRWAADAGLPIHAHYPTGGGIAIGDGPVALTASSLARFDVAILDERSWAALGAGERTALVGAVRGGLGLLLRVTGPLPDATRRQWAALGFTVTGGGDAAETKLRAGDGVLSRRSIRSTGRDLVPLLRDATNMAVASWRQEGRGRVAVWPITDSYALALAGGTGRYAELWSGALTVLSRPRSAAGLRLDGVARAGQRMGLCGVSRAATVTPPSATPARLIANASGCAAYWPAEGGWHLLRDGAAGLPFHVEASDALPAMRAGEARGGTQRIAVAHNPPAAGAMTATRRGASWPWFLSWVAVSAMLWRFERRGAKTGHRPTGPSQS</sequence>
<reference evidence="2" key="1">
    <citation type="journal article" date="2019" name="Int. J. Syst. Evol. Microbiol.">
        <title>The Global Catalogue of Microorganisms (GCM) 10K type strain sequencing project: providing services to taxonomists for standard genome sequencing and annotation.</title>
        <authorList>
            <consortium name="The Broad Institute Genomics Platform"/>
            <consortium name="The Broad Institute Genome Sequencing Center for Infectious Disease"/>
            <person name="Wu L."/>
            <person name="Ma J."/>
        </authorList>
    </citation>
    <scope>NUCLEOTIDE SEQUENCE [LARGE SCALE GENOMIC DNA]</scope>
    <source>
        <strain evidence="2">KCTC 42644</strain>
    </source>
</reference>
<protein>
    <submittedName>
        <fullName evidence="1">Carboxypeptidase regulatory-like domain-containing protein</fullName>
    </submittedName>
</protein>
<organism evidence="1 2">
    <name type="scientific">Sphingoaurantiacus capsulatus</name>
    <dbReference type="NCBI Taxonomy" id="1771310"/>
    <lineage>
        <taxon>Bacteria</taxon>
        <taxon>Pseudomonadati</taxon>
        <taxon>Pseudomonadota</taxon>
        <taxon>Alphaproteobacteria</taxon>
        <taxon>Sphingomonadales</taxon>
        <taxon>Sphingosinicellaceae</taxon>
        <taxon>Sphingoaurantiacus</taxon>
    </lineage>
</organism>
<gene>
    <name evidence="1" type="ORF">ACFOMD_15935</name>
</gene>
<evidence type="ECO:0000313" key="1">
    <source>
        <dbReference type="EMBL" id="MFC3714061.1"/>
    </source>
</evidence>
<dbReference type="RefSeq" id="WP_380863147.1">
    <property type="nucleotide sequence ID" value="NZ_JBHRXV010000011.1"/>
</dbReference>
<dbReference type="SUPFAM" id="SSF52317">
    <property type="entry name" value="Class I glutamine amidotransferase-like"/>
    <property type="match status" value="1"/>
</dbReference>
<comment type="caution">
    <text evidence="1">The sequence shown here is derived from an EMBL/GenBank/DDBJ whole genome shotgun (WGS) entry which is preliminary data.</text>
</comment>
<proteinExistence type="predicted"/>
<keyword evidence="2" id="KW-1185">Reference proteome</keyword>
<dbReference type="EMBL" id="JBHRXV010000011">
    <property type="protein sequence ID" value="MFC3714061.1"/>
    <property type="molecule type" value="Genomic_DNA"/>
</dbReference>
<dbReference type="InterPro" id="IPR029062">
    <property type="entry name" value="Class_I_gatase-like"/>
</dbReference>
<evidence type="ECO:0000313" key="2">
    <source>
        <dbReference type="Proteomes" id="UP001595615"/>
    </source>
</evidence>
<accession>A0ABV7XD15</accession>
<dbReference type="Proteomes" id="UP001595615">
    <property type="component" value="Unassembled WGS sequence"/>
</dbReference>
<name>A0ABV7XD15_9SPHN</name>